<reference evidence="2" key="1">
    <citation type="journal article" date="2019" name="Int. J. Syst. Evol. Microbiol.">
        <title>The Global Catalogue of Microorganisms (GCM) 10K type strain sequencing project: providing services to taxonomists for standard genome sequencing and annotation.</title>
        <authorList>
            <consortium name="The Broad Institute Genomics Platform"/>
            <consortium name="The Broad Institute Genome Sequencing Center for Infectious Disease"/>
            <person name="Wu L."/>
            <person name="Ma J."/>
        </authorList>
    </citation>
    <scope>NUCLEOTIDE SEQUENCE [LARGE SCALE GENOMIC DNA]</scope>
    <source>
        <strain evidence="2">KCTC 62192</strain>
    </source>
</reference>
<evidence type="ECO:0000313" key="2">
    <source>
        <dbReference type="Proteomes" id="UP001595443"/>
    </source>
</evidence>
<comment type="caution">
    <text evidence="1">The sequence shown here is derived from an EMBL/GenBank/DDBJ whole genome shotgun (WGS) entry which is preliminary data.</text>
</comment>
<sequence length="75" mass="8602">MSATWKVTAKHAENILSWGIEAAVEEGVDLANPESPREYVYDIEHVDTHQKKRVFSHHHFNVGDLIDESAWSRES</sequence>
<accession>A0ABV7AFY0</accession>
<keyword evidence="2" id="KW-1185">Reference proteome</keyword>
<dbReference type="RefSeq" id="WP_377832442.1">
    <property type="nucleotide sequence ID" value="NZ_JBHRSK010000004.1"/>
</dbReference>
<organism evidence="1 2">
    <name type="scientific">Acidimangrovimonas pyrenivorans</name>
    <dbReference type="NCBI Taxonomy" id="2030798"/>
    <lineage>
        <taxon>Bacteria</taxon>
        <taxon>Pseudomonadati</taxon>
        <taxon>Pseudomonadota</taxon>
        <taxon>Alphaproteobacteria</taxon>
        <taxon>Rhodobacterales</taxon>
        <taxon>Paracoccaceae</taxon>
        <taxon>Acidimangrovimonas</taxon>
    </lineage>
</organism>
<protein>
    <submittedName>
        <fullName evidence="1">Uncharacterized protein</fullName>
    </submittedName>
</protein>
<dbReference type="EMBL" id="JBHRSK010000004">
    <property type="protein sequence ID" value="MFC2967795.1"/>
    <property type="molecule type" value="Genomic_DNA"/>
</dbReference>
<proteinExistence type="predicted"/>
<name>A0ABV7AFY0_9RHOB</name>
<evidence type="ECO:0000313" key="1">
    <source>
        <dbReference type="EMBL" id="MFC2967795.1"/>
    </source>
</evidence>
<dbReference type="Proteomes" id="UP001595443">
    <property type="component" value="Unassembled WGS sequence"/>
</dbReference>
<gene>
    <name evidence="1" type="ORF">ACFOES_06795</name>
</gene>